<evidence type="ECO:0000313" key="1">
    <source>
        <dbReference type="EMBL" id="MED6250210.1"/>
    </source>
</evidence>
<keyword evidence="2" id="KW-1185">Reference proteome</keyword>
<proteinExistence type="predicted"/>
<dbReference type="Proteomes" id="UP001345963">
    <property type="component" value="Unassembled WGS sequence"/>
</dbReference>
<dbReference type="EMBL" id="JAHUTI010055670">
    <property type="protein sequence ID" value="MED6250210.1"/>
    <property type="molecule type" value="Genomic_DNA"/>
</dbReference>
<comment type="caution">
    <text evidence="1">The sequence shown here is derived from an EMBL/GenBank/DDBJ whole genome shotgun (WGS) entry which is preliminary data.</text>
</comment>
<accession>A0ABU7BKX8</accession>
<protein>
    <submittedName>
        <fullName evidence="1">Uncharacterized protein</fullName>
    </submittedName>
</protein>
<gene>
    <name evidence="1" type="ORF">ATANTOWER_026988</name>
</gene>
<evidence type="ECO:0000313" key="2">
    <source>
        <dbReference type="Proteomes" id="UP001345963"/>
    </source>
</evidence>
<name>A0ABU7BKX8_9TELE</name>
<reference evidence="1 2" key="1">
    <citation type="submission" date="2021-07" db="EMBL/GenBank/DDBJ databases">
        <authorList>
            <person name="Palmer J.M."/>
        </authorList>
    </citation>
    <scope>NUCLEOTIDE SEQUENCE [LARGE SCALE GENOMIC DNA]</scope>
    <source>
        <strain evidence="1 2">AT_MEX2019</strain>
        <tissue evidence="1">Muscle</tissue>
    </source>
</reference>
<sequence>MRRIKLHSIFKSLRANILCVLIYFNSLRAPLSDLEIKVASFQDDLSIQTANERKPNKSEIAFNVLEQSCIALTHHESIEQKTSQSIDLFSRMLLGHIGADLQKICVHFCTRKPVCVSKADLQTRW</sequence>
<organism evidence="1 2">
    <name type="scientific">Ataeniobius toweri</name>
    <dbReference type="NCBI Taxonomy" id="208326"/>
    <lineage>
        <taxon>Eukaryota</taxon>
        <taxon>Metazoa</taxon>
        <taxon>Chordata</taxon>
        <taxon>Craniata</taxon>
        <taxon>Vertebrata</taxon>
        <taxon>Euteleostomi</taxon>
        <taxon>Actinopterygii</taxon>
        <taxon>Neopterygii</taxon>
        <taxon>Teleostei</taxon>
        <taxon>Neoteleostei</taxon>
        <taxon>Acanthomorphata</taxon>
        <taxon>Ovalentaria</taxon>
        <taxon>Atherinomorphae</taxon>
        <taxon>Cyprinodontiformes</taxon>
        <taxon>Goodeidae</taxon>
        <taxon>Ataeniobius</taxon>
    </lineage>
</organism>